<dbReference type="EMBL" id="RCWN01000001">
    <property type="protein sequence ID" value="RLQ88466.1"/>
    <property type="molecule type" value="Genomic_DNA"/>
</dbReference>
<dbReference type="RefSeq" id="WP_121645434.1">
    <property type="nucleotide sequence ID" value="NZ_RCWN01000001.1"/>
</dbReference>
<dbReference type="AlphaFoldDB" id="A0A3L7JCS2"/>
<dbReference type="Proteomes" id="UP000281094">
    <property type="component" value="Unassembled WGS sequence"/>
</dbReference>
<accession>A0A3L7JCS2</accession>
<sequence length="334" mass="36409">MAVAANIHPGTQNEAPAGDPAETVLFQMDGNPMPPLADAGYVPVGRNQRLRYARFVARRSPRRGTILLLSGRNETIEKLFETIKDLGAIGFDVVTFDWRGQGGSSRLLRNRNKGYLDSFDTWRDDIEAIFKSVVLPDCHAPYYVLAHSSGALAALYAGPNMLTRASRMVLLSPFVGFGPLPLPPQWVGRIAHWLVALGFGSMRMWGKAKPADRQPFVTNRLTSDAARYARNRKLAEERPDLSLGGPAVAWVAAASRAIARVNSPSHYSQVKTPTLFVIAGSDQVVSAPAGVRLANAMRSAASVTVDGARHELLQEADLFREQALAAVDAFFRED</sequence>
<dbReference type="Gene3D" id="3.40.50.1820">
    <property type="entry name" value="alpha/beta hydrolase"/>
    <property type="match status" value="1"/>
</dbReference>
<feature type="domain" description="Serine aminopeptidase S33" evidence="1">
    <location>
        <begin position="61"/>
        <end position="317"/>
    </location>
</feature>
<keyword evidence="3" id="KW-1185">Reference proteome</keyword>
<evidence type="ECO:0000313" key="3">
    <source>
        <dbReference type="Proteomes" id="UP000281094"/>
    </source>
</evidence>
<name>A0A3L7JCS2_9HYPH</name>
<reference evidence="2 3" key="1">
    <citation type="submission" date="2018-10" db="EMBL/GenBank/DDBJ databases">
        <title>Notoacmeibacter sp. M2BS9Y-3-1, whole genome shotgun sequence.</title>
        <authorList>
            <person name="Tuo L."/>
        </authorList>
    </citation>
    <scope>NUCLEOTIDE SEQUENCE [LARGE SCALE GENOMIC DNA]</scope>
    <source>
        <strain evidence="2 3">M2BS9Y-3-1</strain>
    </source>
</reference>
<dbReference type="InterPro" id="IPR029058">
    <property type="entry name" value="AB_hydrolase_fold"/>
</dbReference>
<dbReference type="Pfam" id="PF12146">
    <property type="entry name" value="Hydrolase_4"/>
    <property type="match status" value="1"/>
</dbReference>
<proteinExistence type="predicted"/>
<comment type="caution">
    <text evidence="2">The sequence shown here is derived from an EMBL/GenBank/DDBJ whole genome shotgun (WGS) entry which is preliminary data.</text>
</comment>
<gene>
    <name evidence="2" type="ORF">D8780_09855</name>
</gene>
<dbReference type="PANTHER" id="PTHR11614">
    <property type="entry name" value="PHOSPHOLIPASE-RELATED"/>
    <property type="match status" value="1"/>
</dbReference>
<dbReference type="SUPFAM" id="SSF53474">
    <property type="entry name" value="alpha/beta-Hydrolases"/>
    <property type="match status" value="1"/>
</dbReference>
<keyword evidence="2" id="KW-0378">Hydrolase</keyword>
<evidence type="ECO:0000313" key="2">
    <source>
        <dbReference type="EMBL" id="RLQ88466.1"/>
    </source>
</evidence>
<organism evidence="2 3">
    <name type="scientific">Notoacmeibacter ruber</name>
    <dbReference type="NCBI Taxonomy" id="2670375"/>
    <lineage>
        <taxon>Bacteria</taxon>
        <taxon>Pseudomonadati</taxon>
        <taxon>Pseudomonadota</taxon>
        <taxon>Alphaproteobacteria</taxon>
        <taxon>Hyphomicrobiales</taxon>
        <taxon>Notoacmeibacteraceae</taxon>
        <taxon>Notoacmeibacter</taxon>
    </lineage>
</organism>
<evidence type="ECO:0000259" key="1">
    <source>
        <dbReference type="Pfam" id="PF12146"/>
    </source>
</evidence>
<protein>
    <submittedName>
        <fullName evidence="2">Alpha/beta hydrolase</fullName>
    </submittedName>
</protein>
<dbReference type="InterPro" id="IPR051044">
    <property type="entry name" value="MAG_DAG_Lipase"/>
</dbReference>
<dbReference type="InterPro" id="IPR022742">
    <property type="entry name" value="Hydrolase_4"/>
</dbReference>
<dbReference type="GO" id="GO:0016787">
    <property type="term" value="F:hydrolase activity"/>
    <property type="evidence" value="ECO:0007669"/>
    <property type="project" value="UniProtKB-KW"/>
</dbReference>